<feature type="domain" description="Hcy-binding" evidence="4">
    <location>
        <begin position="52"/>
        <end position="85"/>
    </location>
</feature>
<evidence type="ECO:0000313" key="5">
    <source>
        <dbReference type="EMBL" id="WRL66993.1"/>
    </source>
</evidence>
<evidence type="ECO:0000313" key="6">
    <source>
        <dbReference type="Proteomes" id="UP001324287"/>
    </source>
</evidence>
<protein>
    <submittedName>
        <fullName evidence="5">Homocysteine S-methyltransferase family protein</fullName>
    </submittedName>
</protein>
<dbReference type="Pfam" id="PF02574">
    <property type="entry name" value="S-methyl_trans"/>
    <property type="match status" value="1"/>
</dbReference>
<dbReference type="InterPro" id="IPR003726">
    <property type="entry name" value="HCY_dom"/>
</dbReference>
<evidence type="ECO:0000256" key="1">
    <source>
        <dbReference type="ARBA" id="ARBA00022603"/>
    </source>
</evidence>
<name>A0ABZ1BAJ3_9ACTN</name>
<dbReference type="InterPro" id="IPR036589">
    <property type="entry name" value="HCY_dom_sf"/>
</dbReference>
<keyword evidence="2" id="KW-0808">Transferase</keyword>
<dbReference type="Gene3D" id="3.20.20.330">
    <property type="entry name" value="Homocysteine-binding-like domain"/>
    <property type="match status" value="1"/>
</dbReference>
<feature type="region of interest" description="Disordered" evidence="3">
    <location>
        <begin position="1"/>
        <end position="21"/>
    </location>
</feature>
<evidence type="ECO:0000256" key="2">
    <source>
        <dbReference type="ARBA" id="ARBA00022679"/>
    </source>
</evidence>
<dbReference type="SUPFAM" id="SSF82282">
    <property type="entry name" value="Homocysteine S-methyltransferase"/>
    <property type="match status" value="1"/>
</dbReference>
<evidence type="ECO:0000259" key="4">
    <source>
        <dbReference type="Pfam" id="PF02574"/>
    </source>
</evidence>
<reference evidence="5 6" key="1">
    <citation type="submission" date="2023-12" db="EMBL/GenBank/DDBJ databases">
        <title>Blastococcus brunescens sp. nov., an actonobacterium isolated from sandstone collected in sahara desert.</title>
        <authorList>
            <person name="Gtari M."/>
            <person name="Ghodhbane F."/>
        </authorList>
    </citation>
    <scope>NUCLEOTIDE SEQUENCE [LARGE SCALE GENOMIC DNA]</scope>
    <source>
        <strain evidence="5 6">BMG 8361</strain>
    </source>
</reference>
<keyword evidence="1" id="KW-0489">Methyltransferase</keyword>
<gene>
    <name evidence="5" type="ORF">U6N30_14160</name>
</gene>
<accession>A0ABZ1BAJ3</accession>
<sequence>MALRATREPAAGRPQLRTRCQGDAALHRGAVPHRRHVRLLLPERRAAECVRRVRRVPEETAAVLAEFADSGFVNLVGGCCGTTPRTSRRSPGSSRAASPGSPSSLPRPCGSPASSR</sequence>
<proteinExistence type="predicted"/>
<organism evidence="5 6">
    <name type="scientific">Blastococcus brunescens</name>
    <dbReference type="NCBI Taxonomy" id="1564165"/>
    <lineage>
        <taxon>Bacteria</taxon>
        <taxon>Bacillati</taxon>
        <taxon>Actinomycetota</taxon>
        <taxon>Actinomycetes</taxon>
        <taxon>Geodermatophilales</taxon>
        <taxon>Geodermatophilaceae</taxon>
        <taxon>Blastococcus</taxon>
    </lineage>
</organism>
<evidence type="ECO:0000256" key="3">
    <source>
        <dbReference type="SAM" id="MobiDB-lite"/>
    </source>
</evidence>
<feature type="region of interest" description="Disordered" evidence="3">
    <location>
        <begin position="82"/>
        <end position="116"/>
    </location>
</feature>
<keyword evidence="6" id="KW-1185">Reference proteome</keyword>
<dbReference type="Proteomes" id="UP001324287">
    <property type="component" value="Chromosome"/>
</dbReference>
<dbReference type="EMBL" id="CP141261">
    <property type="protein sequence ID" value="WRL66993.1"/>
    <property type="molecule type" value="Genomic_DNA"/>
</dbReference>